<keyword evidence="4" id="KW-1185">Reference proteome</keyword>
<sequence>MSRRYPYFHFYKIGIFSFRAATFAAWALLAPNAAQAQSAPGFVYENQSEFQALADINGDGEDDLVVADKSTGQLRIAESQGGGSLQWRENTAKSGLSPLSGFSFGPILDPSYDQIVASSELDNRIQIIDTRNDVRLSEPQRVPDTLIGPAVVSALNIPGGPAGYDNDFYDIAYHATLHVPSNPDTLSFFRNDGSGLPFPADGAGDSSGLPPRSTNRIELNVGKPLFYGMLADDGGSSVFRLLDPNDGLSTLVASLSGLPDDVVYVYADFDSDDRAEFVFYLPGTSTLIESEWTGSSLSSLTSFTYPVAIAELRVIDSAGQPELLVIHDGRDNADRTSYSGSGNFSVLEKFDADDAPIRGALSVEDKLHLLDGSGASASLRTFAFDGSGQHLLDETQALTPLTTPGTGSTVLLYDSAPLQDPDAQLLARYDAGPWTSAFVLNSGSAEVQSERFVGTTEGLGDAQSEIISALPNGTGGGMVNQIAADNSIFFKGSASGEITSELSVSPPSGSYARAVRPQFALEGSATICYRTSTSVSGWTEVNSLPPVIIDDATLYAVAVGGSGQFSNVVKVDYEITGDPGTRDSDGDGLPDFAAAESGIDPLASNDDADGDGFTDFQEVLAETDPNDDSSKPSRSNVSFEYPNSFDLYAAPGLPDPGAGTTLLRSFASADPEEATELSVYQPGGLLLGVTETGDNASLGYPAADFGALDAVADELFLVTSTVASFPVDDGGIPRDYGRQVAALVKLPELKFTPFDYTGYGDNGGIDNLSGETSDWRAAALAYFNSLTRPEVARDPVGPESTLELLLVEYILGRLLFAEGFSDRSELTLTPFRRDEDPLDPIAVGDPLPDPAPDSGRDRKLDASLLEERKKELSANGDPFYDVEGIIEAVRVELAAANTTGIQQLKTLAGRLYTTSATTSGASLRQPLPALRQFIRSGNLANTGYDDLPASSNFSPTLLAEAAQGIDDVASAITPQVSETIDLYVEGGEAAASCPAWKEVLYTANGFDPESANFTGTEYALLDAQGDAYPVARAFPLTVGSVIKVTGYVLDSAPCGDIALEVVSGPELAFLRNSSATDVDGNLIPDGIEERKPDVALNPFGDTDGDGYTDLQEILDGSDPDNDSDVPTDAGGPAPVAEVGPPQLQITSTGPTTAAIEFVYPADYVPFIEFELYSTSDLTTSFSPTGQKANHIGSGNHEQVVNQSGGKEFYIFRMKLK</sequence>
<accession>A0A317ZEU1</accession>
<dbReference type="InterPro" id="IPR028994">
    <property type="entry name" value="Integrin_alpha_N"/>
</dbReference>
<comment type="caution">
    <text evidence="3">The sequence shown here is derived from an EMBL/GenBank/DDBJ whole genome shotgun (WGS) entry which is preliminary data.</text>
</comment>
<evidence type="ECO:0008006" key="5">
    <source>
        <dbReference type="Google" id="ProtNLM"/>
    </source>
</evidence>
<dbReference type="AlphaFoldDB" id="A0A317ZEU1"/>
<dbReference type="SUPFAM" id="SSF69318">
    <property type="entry name" value="Integrin alpha N-terminal domain"/>
    <property type="match status" value="1"/>
</dbReference>
<reference evidence="3 4" key="1">
    <citation type="submission" date="2018-05" db="EMBL/GenBank/DDBJ databases">
        <title>Coraliomargarita sinensis sp. nov., isolated from a marine solar saltern.</title>
        <authorList>
            <person name="Zhou L.Y."/>
        </authorList>
    </citation>
    <scope>NUCLEOTIDE SEQUENCE [LARGE SCALE GENOMIC DNA]</scope>
    <source>
        <strain evidence="3 4">WN38</strain>
    </source>
</reference>
<organism evidence="3 4">
    <name type="scientific">Coraliomargarita sinensis</name>
    <dbReference type="NCBI Taxonomy" id="2174842"/>
    <lineage>
        <taxon>Bacteria</taxon>
        <taxon>Pseudomonadati</taxon>
        <taxon>Verrucomicrobiota</taxon>
        <taxon>Opitutia</taxon>
        <taxon>Puniceicoccales</taxon>
        <taxon>Coraliomargaritaceae</taxon>
        <taxon>Coraliomargarita</taxon>
    </lineage>
</organism>
<feature type="compositionally biased region" description="Low complexity" evidence="1">
    <location>
        <begin position="1129"/>
        <end position="1138"/>
    </location>
</feature>
<dbReference type="RefSeq" id="WP_110131486.1">
    <property type="nucleotide sequence ID" value="NZ_QHJQ01000007.1"/>
</dbReference>
<protein>
    <recommendedName>
        <fullName evidence="5">LTD domain-containing protein</fullName>
    </recommendedName>
</protein>
<dbReference type="OrthoDB" id="187742at2"/>
<evidence type="ECO:0000256" key="2">
    <source>
        <dbReference type="SAM" id="SignalP"/>
    </source>
</evidence>
<gene>
    <name evidence="3" type="ORF">DDZ13_10920</name>
</gene>
<proteinExistence type="predicted"/>
<evidence type="ECO:0000313" key="4">
    <source>
        <dbReference type="Proteomes" id="UP000247099"/>
    </source>
</evidence>
<feature type="region of interest" description="Disordered" evidence="1">
    <location>
        <begin position="1114"/>
        <end position="1138"/>
    </location>
</feature>
<keyword evidence="2" id="KW-0732">Signal</keyword>
<dbReference type="Proteomes" id="UP000247099">
    <property type="component" value="Unassembled WGS sequence"/>
</dbReference>
<feature type="region of interest" description="Disordered" evidence="1">
    <location>
        <begin position="835"/>
        <end position="858"/>
    </location>
</feature>
<evidence type="ECO:0000313" key="3">
    <source>
        <dbReference type="EMBL" id="PXA03790.1"/>
    </source>
</evidence>
<dbReference type="EMBL" id="QHJQ01000007">
    <property type="protein sequence ID" value="PXA03790.1"/>
    <property type="molecule type" value="Genomic_DNA"/>
</dbReference>
<feature type="region of interest" description="Disordered" evidence="1">
    <location>
        <begin position="578"/>
        <end position="613"/>
    </location>
</feature>
<evidence type="ECO:0000256" key="1">
    <source>
        <dbReference type="SAM" id="MobiDB-lite"/>
    </source>
</evidence>
<dbReference type="InParanoid" id="A0A317ZEU1"/>
<name>A0A317ZEU1_9BACT</name>
<feature type="signal peptide" evidence="2">
    <location>
        <begin position="1"/>
        <end position="36"/>
    </location>
</feature>
<feature type="compositionally biased region" description="Acidic residues" evidence="1">
    <location>
        <begin position="1115"/>
        <end position="1125"/>
    </location>
</feature>
<feature type="chain" id="PRO_5016419756" description="LTD domain-containing protein" evidence="2">
    <location>
        <begin position="37"/>
        <end position="1216"/>
    </location>
</feature>